<evidence type="ECO:0000313" key="3">
    <source>
        <dbReference type="EMBL" id="RXR28603.1"/>
    </source>
</evidence>
<reference evidence="4" key="1">
    <citation type="submission" date="2019-01" db="EMBL/GenBank/DDBJ databases">
        <title>Cytophagaceae bacterium strain CAR-16.</title>
        <authorList>
            <person name="Chen W.-M."/>
        </authorList>
    </citation>
    <scope>NUCLEOTIDE SEQUENCE [LARGE SCALE GENOMIC DNA]</scope>
    <source>
        <strain evidence="4">CHR27</strain>
    </source>
</reference>
<evidence type="ECO:0000259" key="1">
    <source>
        <dbReference type="Pfam" id="PF00534"/>
    </source>
</evidence>
<organism evidence="3 4">
    <name type="scientific">Sphingobium fluviale</name>
    <dbReference type="NCBI Taxonomy" id="2506423"/>
    <lineage>
        <taxon>Bacteria</taxon>
        <taxon>Pseudomonadati</taxon>
        <taxon>Pseudomonadota</taxon>
        <taxon>Alphaproteobacteria</taxon>
        <taxon>Sphingomonadales</taxon>
        <taxon>Sphingomonadaceae</taxon>
        <taxon>Sphingobium</taxon>
    </lineage>
</organism>
<keyword evidence="4" id="KW-1185">Reference proteome</keyword>
<sequence length="391" mass="42095">MSLRVLTLSTLFPDRARPNFGVFVERQCRELASREGVDLTVIAPVGIAPWPLSRHPHYAPLAALPLQERWRNLTVHRPPFTVIPKLGGRFTIGAMTRAVWPLVRDLHAEAPFHVIDASFFYPDGPVARTLANRLGIPYSVKARGADIHYWGRLPATRKAVVQAGQDAAGLLAVSEAMKRSMIALGLEAETIRVHYTGVDLDRFAPQDRAAAKARLHLDGPVVLCVGNLITRKGQDLLIRALADLPGVTLLLAGHGPDRTAYEKLAAEVGVADRVGFLGAVPHDDLPAIYNAADVMALPSASEGLANAWVEALACGTPIAISDVGGAREVLNDPQAGRIVDRTPDALATTLREMLAQTPNRVAVRKAALRFTWATNGDALLDHLSRIAGKSA</sequence>
<gene>
    <name evidence="3" type="ORF">EQG66_09505</name>
</gene>
<dbReference type="OrthoDB" id="258796at2"/>
<dbReference type="EMBL" id="SBKP01000008">
    <property type="protein sequence ID" value="RXR28603.1"/>
    <property type="molecule type" value="Genomic_DNA"/>
</dbReference>
<accession>A0A4Q1KFY3</accession>
<name>A0A4Q1KFY3_9SPHN</name>
<protein>
    <submittedName>
        <fullName evidence="3">Glycosyltransferase family 4 protein</fullName>
    </submittedName>
</protein>
<dbReference type="PANTHER" id="PTHR45947">
    <property type="entry name" value="SULFOQUINOVOSYL TRANSFERASE SQD2"/>
    <property type="match status" value="1"/>
</dbReference>
<evidence type="ECO:0000313" key="4">
    <source>
        <dbReference type="Proteomes" id="UP000290958"/>
    </source>
</evidence>
<dbReference type="Proteomes" id="UP000290958">
    <property type="component" value="Unassembled WGS sequence"/>
</dbReference>
<keyword evidence="3" id="KW-0808">Transferase</keyword>
<dbReference type="InterPro" id="IPR050194">
    <property type="entry name" value="Glycosyltransferase_grp1"/>
</dbReference>
<proteinExistence type="predicted"/>
<dbReference type="Pfam" id="PF00534">
    <property type="entry name" value="Glycos_transf_1"/>
    <property type="match status" value="1"/>
</dbReference>
<comment type="caution">
    <text evidence="3">The sequence shown here is derived from an EMBL/GenBank/DDBJ whole genome shotgun (WGS) entry which is preliminary data.</text>
</comment>
<evidence type="ECO:0000259" key="2">
    <source>
        <dbReference type="Pfam" id="PF13439"/>
    </source>
</evidence>
<dbReference type="Gene3D" id="3.40.50.2000">
    <property type="entry name" value="Glycogen Phosphorylase B"/>
    <property type="match status" value="2"/>
</dbReference>
<dbReference type="GO" id="GO:0016758">
    <property type="term" value="F:hexosyltransferase activity"/>
    <property type="evidence" value="ECO:0007669"/>
    <property type="project" value="TreeGrafter"/>
</dbReference>
<dbReference type="InterPro" id="IPR028098">
    <property type="entry name" value="Glyco_trans_4-like_N"/>
</dbReference>
<dbReference type="Pfam" id="PF13439">
    <property type="entry name" value="Glyco_transf_4"/>
    <property type="match status" value="1"/>
</dbReference>
<dbReference type="SUPFAM" id="SSF53756">
    <property type="entry name" value="UDP-Glycosyltransferase/glycogen phosphorylase"/>
    <property type="match status" value="1"/>
</dbReference>
<dbReference type="RefSeq" id="WP_129404350.1">
    <property type="nucleotide sequence ID" value="NZ_SBKP01000008.1"/>
</dbReference>
<feature type="domain" description="Glycosyltransferase subfamily 4-like N-terminal" evidence="2">
    <location>
        <begin position="22"/>
        <end position="202"/>
    </location>
</feature>
<dbReference type="InterPro" id="IPR001296">
    <property type="entry name" value="Glyco_trans_1"/>
</dbReference>
<feature type="domain" description="Glycosyl transferase family 1" evidence="1">
    <location>
        <begin position="211"/>
        <end position="367"/>
    </location>
</feature>
<dbReference type="PANTHER" id="PTHR45947:SF3">
    <property type="entry name" value="SULFOQUINOVOSYL TRANSFERASE SQD2"/>
    <property type="match status" value="1"/>
</dbReference>
<dbReference type="AlphaFoldDB" id="A0A4Q1KFY3"/>